<sequence>MSSAVYGTDFGAGFVTAVTSSTVSLGLADIQSGIGDIFEDGANGGEGSLAHVTLHAVSGCLAAEAQGADCAAGAAGAMAQAIYAGTMDASGVTQEERSQLAANAELYGALASFLVSNGDGENVTVGAAIAISGFENNYLKHDEWTQYITALDRCGEDQSCRDMTNAAALETSLGNRHELLMCSTNGNCAELTAEIEYLNNPIAEASIQALQKLSYHDSVQYDRSGIQYGTESASSVIDLVSGSTEHLVYSEFYASSCSGFSASQCVVAFEQSVAEARNARDTENVAVVGAISVAILAAPFAGVVAEGAAIGVTVVGDAATKTYVVCVTSTVCTGGLTALAAADIVGVLRAYDGGDPSVLGAYYATLGPAAGLGTYADDFFDAFALARNIAPNGGLVNRFGPLNEGPLPDDIAITFRSGTYDEVITTEPTTLYRVIGDNGDPAGGYWTRAEPQGPVQSVIDSALDQNWGNSATTVVQMEVPAGTRLFEGVAAPQRGLVGGGNQIYFDRNINPLDPAWIQQ</sequence>
<dbReference type="Pfam" id="PF04830">
    <property type="entry name" value="DUF637"/>
    <property type="match status" value="1"/>
</dbReference>
<evidence type="ECO:0000313" key="3">
    <source>
        <dbReference type="Proteomes" id="UP001200557"/>
    </source>
</evidence>
<protein>
    <submittedName>
        <fullName evidence="2">DUF637 domain-containing protein</fullName>
    </submittedName>
</protein>
<organism evidence="2 3">
    <name type="scientific">Octadecabacter dasysiphoniae</name>
    <dbReference type="NCBI Taxonomy" id="2909341"/>
    <lineage>
        <taxon>Bacteria</taxon>
        <taxon>Pseudomonadati</taxon>
        <taxon>Pseudomonadota</taxon>
        <taxon>Alphaproteobacteria</taxon>
        <taxon>Rhodobacterales</taxon>
        <taxon>Roseobacteraceae</taxon>
        <taxon>Octadecabacter</taxon>
    </lineage>
</organism>
<evidence type="ECO:0000259" key="1">
    <source>
        <dbReference type="Pfam" id="PF04830"/>
    </source>
</evidence>
<reference evidence="2 3" key="1">
    <citation type="submission" date="2022-01" db="EMBL/GenBank/DDBJ databases">
        <title>Octadecabacter sp. nov., isolated from a marine alga.</title>
        <authorList>
            <person name="Jin M.S."/>
            <person name="Kim H.M."/>
            <person name="Han D.M."/>
            <person name="Jung J.J."/>
            <person name="Jeon C.O."/>
        </authorList>
    </citation>
    <scope>NUCLEOTIDE SEQUENCE [LARGE SCALE GENOMIC DNA]</scope>
    <source>
        <strain evidence="2 3">G9-8</strain>
    </source>
</reference>
<dbReference type="EMBL" id="JAKGAQ010000001">
    <property type="protein sequence ID" value="MCF2869438.1"/>
    <property type="molecule type" value="Genomic_DNA"/>
</dbReference>
<accession>A0ABS9CQC4</accession>
<dbReference type="Proteomes" id="UP001200557">
    <property type="component" value="Unassembled WGS sequence"/>
</dbReference>
<gene>
    <name evidence="2" type="ORF">L0664_00005</name>
</gene>
<proteinExistence type="predicted"/>
<comment type="caution">
    <text evidence="2">The sequence shown here is derived from an EMBL/GenBank/DDBJ whole genome shotgun (WGS) entry which is preliminary data.</text>
</comment>
<feature type="domain" description="DUF637" evidence="1">
    <location>
        <begin position="2"/>
        <end position="77"/>
    </location>
</feature>
<name>A0ABS9CQC4_9RHOB</name>
<keyword evidence="3" id="KW-1185">Reference proteome</keyword>
<evidence type="ECO:0000313" key="2">
    <source>
        <dbReference type="EMBL" id="MCF2869438.1"/>
    </source>
</evidence>
<dbReference type="InterPro" id="IPR006915">
    <property type="entry name" value="DUF637_hemagglutn_put"/>
</dbReference>